<evidence type="ECO:0000313" key="1">
    <source>
        <dbReference type="EMBL" id="QOY59774.1"/>
    </source>
</evidence>
<dbReference type="RefSeq" id="WP_194369516.1">
    <property type="nucleotide sequence ID" value="NZ_CP063767.1"/>
</dbReference>
<organism evidence="1 2">
    <name type="scientific">Thermophilibacter immobilis</name>
    <dbReference type="NCBI Taxonomy" id="2779519"/>
    <lineage>
        <taxon>Bacteria</taxon>
        <taxon>Bacillati</taxon>
        <taxon>Actinomycetota</taxon>
        <taxon>Coriobacteriia</taxon>
        <taxon>Coriobacteriales</taxon>
        <taxon>Atopobiaceae</taxon>
        <taxon>Thermophilibacter</taxon>
    </lineage>
</organism>
<evidence type="ECO:0000313" key="2">
    <source>
        <dbReference type="Proteomes" id="UP000593735"/>
    </source>
</evidence>
<gene>
    <name evidence="1" type="ORF">INP52_04795</name>
</gene>
<name>A0A7S7M6T8_9ACTN</name>
<dbReference type="Pfam" id="PF06949">
    <property type="entry name" value="DUF1292"/>
    <property type="match status" value="1"/>
</dbReference>
<dbReference type="Proteomes" id="UP000593735">
    <property type="component" value="Chromosome"/>
</dbReference>
<accession>A0A7S7M6T8</accession>
<dbReference type="KEGG" id="tio:INP52_04795"/>
<proteinExistence type="predicted"/>
<dbReference type="InterPro" id="IPR009711">
    <property type="entry name" value="UPF0473"/>
</dbReference>
<protein>
    <submittedName>
        <fullName evidence="1">DUF1292 domain-containing protein</fullName>
    </submittedName>
</protein>
<sequence length="101" mass="11375">MADEETPIVDDYDENLDEVESPEFITLDYEDGTSERCEVLGIFECGERGYVALVPASNDDSVYLYGYDEHDDGSFSLVDIDDDDEFEAVSAAYESLMEDED</sequence>
<dbReference type="AlphaFoldDB" id="A0A7S7M6T8"/>
<keyword evidence="2" id="KW-1185">Reference proteome</keyword>
<dbReference type="EMBL" id="CP063767">
    <property type="protein sequence ID" value="QOY59774.1"/>
    <property type="molecule type" value="Genomic_DNA"/>
</dbReference>
<reference evidence="1 2" key="1">
    <citation type="submission" date="2020-10" db="EMBL/GenBank/DDBJ databases">
        <title>Olsenella immobilis sp.nov., isolated from the mud in a fermentation cellar used for the production of Chinese strong-flavoured liquor.</title>
        <authorList>
            <person name="Lu L."/>
        </authorList>
    </citation>
    <scope>NUCLEOTIDE SEQUENCE [LARGE SCALE GENOMIC DNA]</scope>
    <source>
        <strain evidence="1 2">LZLJ-2</strain>
    </source>
</reference>